<feature type="transmembrane region" description="Helical" evidence="7">
    <location>
        <begin position="266"/>
        <end position="296"/>
    </location>
</feature>
<comment type="caution">
    <text evidence="10">The sequence shown here is derived from an EMBL/GenBank/DDBJ whole genome shotgun (WGS) entry which is preliminary data.</text>
</comment>
<dbReference type="PANTHER" id="PTHR30572">
    <property type="entry name" value="MEMBRANE COMPONENT OF TRANSPORTER-RELATED"/>
    <property type="match status" value="1"/>
</dbReference>
<evidence type="ECO:0000259" key="8">
    <source>
        <dbReference type="Pfam" id="PF02687"/>
    </source>
</evidence>
<feature type="domain" description="MacB-like periplasmic core" evidence="9">
    <location>
        <begin position="22"/>
        <end position="238"/>
    </location>
</feature>
<gene>
    <name evidence="10" type="ORF">CSC2_45750</name>
</gene>
<keyword evidence="2" id="KW-1003">Cell membrane</keyword>
<evidence type="ECO:0000259" key="9">
    <source>
        <dbReference type="Pfam" id="PF12704"/>
    </source>
</evidence>
<feature type="domain" description="ABC3 transporter permease C-terminal" evidence="8">
    <location>
        <begin position="276"/>
        <end position="389"/>
    </location>
</feature>
<evidence type="ECO:0000256" key="1">
    <source>
        <dbReference type="ARBA" id="ARBA00004651"/>
    </source>
</evidence>
<feature type="transmembrane region" description="Helical" evidence="7">
    <location>
        <begin position="317"/>
        <end position="350"/>
    </location>
</feature>
<proteinExistence type="inferred from homology"/>
<evidence type="ECO:0000256" key="6">
    <source>
        <dbReference type="ARBA" id="ARBA00038076"/>
    </source>
</evidence>
<dbReference type="InterPro" id="IPR025857">
    <property type="entry name" value="MacB_PCD"/>
</dbReference>
<accession>A0ABQ1EHC7</accession>
<dbReference type="Proteomes" id="UP000663802">
    <property type="component" value="Unassembled WGS sequence"/>
</dbReference>
<dbReference type="Pfam" id="PF02687">
    <property type="entry name" value="FtsX"/>
    <property type="match status" value="1"/>
</dbReference>
<comment type="subcellular location">
    <subcellularLocation>
        <location evidence="1">Cell membrane</location>
        <topology evidence="1">Multi-pass membrane protein</topology>
    </subcellularLocation>
</comment>
<name>A0ABQ1EHC7_9CLOT</name>
<feature type="transmembrane region" description="Helical" evidence="7">
    <location>
        <begin position="356"/>
        <end position="382"/>
    </location>
</feature>
<evidence type="ECO:0000256" key="5">
    <source>
        <dbReference type="ARBA" id="ARBA00023136"/>
    </source>
</evidence>
<reference evidence="10 11" key="1">
    <citation type="journal article" date="2021" name="Int. J. Syst. Evol. Microbiol.">
        <title>Clostridium zeae sp. nov., isolated from corn silage.</title>
        <authorList>
            <person name="Kobayashi H."/>
            <person name="Tanizawa Y."/>
            <person name="Yagura M."/>
            <person name="Sakamoto M."/>
            <person name="Ohkuma M."/>
            <person name="Tohno M."/>
        </authorList>
    </citation>
    <scope>NUCLEOTIDE SEQUENCE [LARGE SCALE GENOMIC DNA]</scope>
    <source>
        <strain evidence="10 11">CSC2</strain>
    </source>
</reference>
<evidence type="ECO:0000256" key="3">
    <source>
        <dbReference type="ARBA" id="ARBA00022692"/>
    </source>
</evidence>
<evidence type="ECO:0000256" key="4">
    <source>
        <dbReference type="ARBA" id="ARBA00022989"/>
    </source>
</evidence>
<evidence type="ECO:0000256" key="2">
    <source>
        <dbReference type="ARBA" id="ARBA00022475"/>
    </source>
</evidence>
<organism evidence="10 11">
    <name type="scientific">Clostridium zeae</name>
    <dbReference type="NCBI Taxonomy" id="2759022"/>
    <lineage>
        <taxon>Bacteria</taxon>
        <taxon>Bacillati</taxon>
        <taxon>Bacillota</taxon>
        <taxon>Clostridia</taxon>
        <taxon>Eubacteriales</taxon>
        <taxon>Clostridiaceae</taxon>
        <taxon>Clostridium</taxon>
    </lineage>
</organism>
<keyword evidence="11" id="KW-1185">Reference proteome</keyword>
<dbReference type="RefSeq" id="WP_206872556.1">
    <property type="nucleotide sequence ID" value="NZ_BMBA01000009.1"/>
</dbReference>
<feature type="transmembrane region" description="Helical" evidence="7">
    <location>
        <begin position="21"/>
        <end position="45"/>
    </location>
</feature>
<evidence type="ECO:0000313" key="10">
    <source>
        <dbReference type="EMBL" id="GFZ34049.1"/>
    </source>
</evidence>
<evidence type="ECO:0000256" key="7">
    <source>
        <dbReference type="SAM" id="Phobius"/>
    </source>
</evidence>
<protein>
    <submittedName>
        <fullName evidence="10">ABC transporter permease</fullName>
    </submittedName>
</protein>
<keyword evidence="5 7" id="KW-0472">Membrane</keyword>
<dbReference type="EMBL" id="BMBA01000009">
    <property type="protein sequence ID" value="GFZ34049.1"/>
    <property type="molecule type" value="Genomic_DNA"/>
</dbReference>
<dbReference type="InterPro" id="IPR050250">
    <property type="entry name" value="Macrolide_Exporter_MacB"/>
</dbReference>
<dbReference type="InterPro" id="IPR003838">
    <property type="entry name" value="ABC3_permease_C"/>
</dbReference>
<keyword evidence="3 7" id="KW-0812">Transmembrane</keyword>
<comment type="similarity">
    <text evidence="6">Belongs to the ABC-4 integral membrane protein family.</text>
</comment>
<evidence type="ECO:0000313" key="11">
    <source>
        <dbReference type="Proteomes" id="UP000663802"/>
    </source>
</evidence>
<keyword evidence="4 7" id="KW-1133">Transmembrane helix</keyword>
<dbReference type="PANTHER" id="PTHR30572:SF4">
    <property type="entry name" value="ABC TRANSPORTER PERMEASE YTRF"/>
    <property type="match status" value="1"/>
</dbReference>
<dbReference type="Pfam" id="PF12704">
    <property type="entry name" value="MacB_PCD"/>
    <property type="match status" value="1"/>
</dbReference>
<sequence>MNLVELLYSAFLSLRAHKLRVFLTMIGIIIGISSVVVILSIGAGLKAEVNQSTKNVSINTVTIDFEPDDLNTVNMSTPFQQSDFKTLENIDGVEKVSQSTGGLGISLGISEMANFFDKQTSLMINKYNNEKLNLELGDTIIKEDDEFNNYVIVLTEDHAKALFGEDLSQSIGKGIKIGNEIFKVIGIQNKDINGLSLGYDYIPSFAMKNFEDDIAISSIDIKIKQEYNVSTVFNEIKKELESLHPDLRGKYIQGDPQSVMKAFEKIIGGLTLFIAVVSGISLFVGGIGVMNIMYVSVAERKREIGIRRAIGAKPKTILLQFLIESIFITSIGGILGIGGGYGIALIVGLFMSFKPLLTTGILIGSSFTSVTVGIIFGIIPAIRASRLDPIKAIYK</sequence>